<keyword evidence="5 6" id="KW-0472">Membrane</keyword>
<evidence type="ECO:0000313" key="7">
    <source>
        <dbReference type="EMBL" id="QGZ42427.1"/>
    </source>
</evidence>
<feature type="transmembrane region" description="Helical" evidence="6">
    <location>
        <begin position="31"/>
        <end position="50"/>
    </location>
</feature>
<evidence type="ECO:0000313" key="10">
    <source>
        <dbReference type="Proteomes" id="UP000437862"/>
    </source>
</evidence>
<dbReference type="EMBL" id="CP046904">
    <property type="protein sequence ID" value="QGZ42427.1"/>
    <property type="molecule type" value="Genomic_DNA"/>
</dbReference>
<evidence type="ECO:0000256" key="3">
    <source>
        <dbReference type="ARBA" id="ARBA00022692"/>
    </source>
</evidence>
<dbReference type="Proteomes" id="UP000315112">
    <property type="component" value="Unassembled WGS sequence"/>
</dbReference>
<feature type="transmembrane region" description="Helical" evidence="6">
    <location>
        <begin position="199"/>
        <end position="221"/>
    </location>
</feature>
<evidence type="ECO:0000313" key="8">
    <source>
        <dbReference type="EMBL" id="TWI44992.1"/>
    </source>
</evidence>
<dbReference type="AlphaFoldDB" id="A0A562PKK7"/>
<evidence type="ECO:0000256" key="4">
    <source>
        <dbReference type="ARBA" id="ARBA00022989"/>
    </source>
</evidence>
<protein>
    <submittedName>
        <fullName evidence="7">AI-2E family transporter</fullName>
    </submittedName>
    <submittedName>
        <fullName evidence="8">Putative PurR-regulated permease PerM</fullName>
    </submittedName>
</protein>
<accession>A0A562PKK7</accession>
<evidence type="ECO:0000256" key="6">
    <source>
        <dbReference type="SAM" id="Phobius"/>
    </source>
</evidence>
<organism evidence="8 9">
    <name type="scientific">Pseudoduganella flava</name>
    <dbReference type="NCBI Taxonomy" id="871742"/>
    <lineage>
        <taxon>Bacteria</taxon>
        <taxon>Pseudomonadati</taxon>
        <taxon>Pseudomonadota</taxon>
        <taxon>Betaproteobacteria</taxon>
        <taxon>Burkholderiales</taxon>
        <taxon>Oxalobacteraceae</taxon>
        <taxon>Telluria group</taxon>
        <taxon>Pseudoduganella</taxon>
    </lineage>
</organism>
<feature type="transmembrane region" description="Helical" evidence="6">
    <location>
        <begin position="233"/>
        <end position="251"/>
    </location>
</feature>
<feature type="transmembrane region" description="Helical" evidence="6">
    <location>
        <begin position="299"/>
        <end position="326"/>
    </location>
</feature>
<evidence type="ECO:0000256" key="1">
    <source>
        <dbReference type="ARBA" id="ARBA00004141"/>
    </source>
</evidence>
<evidence type="ECO:0000256" key="2">
    <source>
        <dbReference type="ARBA" id="ARBA00009773"/>
    </source>
</evidence>
<keyword evidence="10" id="KW-1185">Reference proteome</keyword>
<dbReference type="EMBL" id="VLKW01000008">
    <property type="protein sequence ID" value="TWI44992.1"/>
    <property type="molecule type" value="Genomic_DNA"/>
</dbReference>
<dbReference type="Pfam" id="PF01594">
    <property type="entry name" value="AI-2E_transport"/>
    <property type="match status" value="1"/>
</dbReference>
<reference evidence="8 9" key="1">
    <citation type="journal article" date="2015" name="Stand. Genomic Sci.">
        <title>Genomic Encyclopedia of Bacterial and Archaeal Type Strains, Phase III: the genomes of soil and plant-associated and newly described type strains.</title>
        <authorList>
            <person name="Whitman W.B."/>
            <person name="Woyke T."/>
            <person name="Klenk H.P."/>
            <person name="Zhou Y."/>
            <person name="Lilburn T.G."/>
            <person name="Beck B.J."/>
            <person name="De Vos P."/>
            <person name="Vandamme P."/>
            <person name="Eisen J.A."/>
            <person name="Garrity G."/>
            <person name="Hugenholtz P."/>
            <person name="Kyrpides N.C."/>
        </authorList>
    </citation>
    <scope>NUCLEOTIDE SEQUENCE [LARGE SCALE GENOMIC DNA]</scope>
    <source>
        <strain evidence="8 9">CGMCC 1.10685</strain>
    </source>
</reference>
<keyword evidence="4 6" id="KW-1133">Transmembrane helix</keyword>
<dbReference type="OrthoDB" id="8113193at2"/>
<dbReference type="InterPro" id="IPR002549">
    <property type="entry name" value="AI-2E-like"/>
</dbReference>
<name>A0A562PKK7_9BURK</name>
<evidence type="ECO:0000256" key="5">
    <source>
        <dbReference type="ARBA" id="ARBA00023136"/>
    </source>
</evidence>
<dbReference type="Proteomes" id="UP000437862">
    <property type="component" value="Chromosome"/>
</dbReference>
<feature type="transmembrane region" description="Helical" evidence="6">
    <location>
        <begin position="7"/>
        <end position="25"/>
    </location>
</feature>
<sequence>MTNKTTEYVAIASYLLTGVFLLLVLKHGLLGALFAGLLMYSLIHAIAPALGRRISDTRARMIAAAAIGAVIVALIALLTWGLIVLFRIDANSLTNVFVRLADIIDTSRDQIPPWISEHIPVSADGLREAVTAWLREHAGAAQAFGAEAGKTLTRVLLGMIIGLMASLHDTNKDSSPRRPFTEALVQRARLLAHAFRNIVFAQVWISAINTAITAIFVLIVLPLAGVKLPLAKTVVAITFLAGLLPVIGNLISNTVLVIVSLSHSLHVAVAGLVFMIVVHKLEYFLNARIIGSHINARAWELLTAMLFAEAVFGLPGVIAAPVYYAYIKDELRARELI</sequence>
<feature type="transmembrane region" description="Helical" evidence="6">
    <location>
        <begin position="257"/>
        <end position="278"/>
    </location>
</feature>
<comment type="similarity">
    <text evidence="2">Belongs to the autoinducer-2 exporter (AI-2E) (TC 2.A.86) family.</text>
</comment>
<feature type="transmembrane region" description="Helical" evidence="6">
    <location>
        <begin position="62"/>
        <end position="86"/>
    </location>
</feature>
<comment type="subcellular location">
    <subcellularLocation>
        <location evidence="1">Membrane</location>
        <topology evidence="1">Multi-pass membrane protein</topology>
    </subcellularLocation>
</comment>
<gene>
    <name evidence="7" type="ORF">GO485_27605</name>
    <name evidence="8" type="ORF">IP92_04167</name>
</gene>
<dbReference type="GO" id="GO:0016020">
    <property type="term" value="C:membrane"/>
    <property type="evidence" value="ECO:0007669"/>
    <property type="project" value="UniProtKB-SubCell"/>
</dbReference>
<keyword evidence="3 6" id="KW-0812">Transmembrane</keyword>
<dbReference type="RefSeq" id="WP_145878641.1">
    <property type="nucleotide sequence ID" value="NZ_CP046904.1"/>
</dbReference>
<proteinExistence type="inferred from homology"/>
<reference evidence="8" key="2">
    <citation type="submission" date="2019-07" db="EMBL/GenBank/DDBJ databases">
        <authorList>
            <person name="Whitman W."/>
            <person name="Huntemann M."/>
            <person name="Clum A."/>
            <person name="Pillay M."/>
            <person name="Palaniappan K."/>
            <person name="Varghese N."/>
            <person name="Mikhailova N."/>
            <person name="Stamatis D."/>
            <person name="Reddy T."/>
            <person name="Daum C."/>
            <person name="Shapiro N."/>
            <person name="Ivanova N."/>
            <person name="Kyrpides N."/>
            <person name="Woyke T."/>
        </authorList>
    </citation>
    <scope>NUCLEOTIDE SEQUENCE</scope>
    <source>
        <strain evidence="8">CGMCC 1.10685</strain>
    </source>
</reference>
<reference evidence="7 10" key="3">
    <citation type="submission" date="2019-12" db="EMBL/GenBank/DDBJ databases">
        <title>Draft Genome Sequences of Six Type Strains of the Genus Massilia.</title>
        <authorList>
            <person name="Miess H."/>
            <person name="Frediansyah A."/>
            <person name="Goeker M."/>
            <person name="Gross H."/>
        </authorList>
    </citation>
    <scope>NUCLEOTIDE SEQUENCE [LARGE SCALE GENOMIC DNA]</scope>
    <source>
        <strain evidence="7 10">DSM 26639</strain>
    </source>
</reference>
<evidence type="ECO:0000313" key="9">
    <source>
        <dbReference type="Proteomes" id="UP000315112"/>
    </source>
</evidence>